<accession>A0A336N799</accession>
<protein>
    <submittedName>
        <fullName evidence="1">Uncharacterized protein</fullName>
    </submittedName>
</protein>
<dbReference type="EMBL" id="UFSP01000001">
    <property type="protein sequence ID" value="SSY94049.1"/>
    <property type="molecule type" value="Genomic_DNA"/>
</dbReference>
<proteinExistence type="predicted"/>
<evidence type="ECO:0000313" key="2">
    <source>
        <dbReference type="Proteomes" id="UP000253728"/>
    </source>
</evidence>
<dbReference type="Proteomes" id="UP000253728">
    <property type="component" value="Unassembled WGS sequence"/>
</dbReference>
<reference evidence="1 2" key="1">
    <citation type="submission" date="2018-06" db="EMBL/GenBank/DDBJ databases">
        <authorList>
            <consortium name="Pathogen Informatics"/>
            <person name="Doyle S."/>
        </authorList>
    </citation>
    <scope>NUCLEOTIDE SEQUENCE [LARGE SCALE GENOMIC DNA]</scope>
    <source>
        <strain evidence="1 2">NCTC5908</strain>
    </source>
</reference>
<dbReference type="InterPro" id="IPR018228">
    <property type="entry name" value="DNase_TatD-rel_CS"/>
</dbReference>
<gene>
    <name evidence="1" type="ORF">NCTC5908_00679</name>
</gene>
<dbReference type="AlphaFoldDB" id="A0A336N799"/>
<dbReference type="PROSITE" id="PS01137">
    <property type="entry name" value="TATD_1"/>
    <property type="match status" value="1"/>
</dbReference>
<name>A0A336N799_AGGAP</name>
<evidence type="ECO:0000313" key="1">
    <source>
        <dbReference type="EMBL" id="SSY94049.1"/>
    </source>
</evidence>
<sequence>MFIVDSHCHLDALDYENYMKILPMSWQKPTPVK</sequence>
<organism evidence="1 2">
    <name type="scientific">Aggregatibacter aphrophilus</name>
    <name type="common">Haemophilus aphrophilus</name>
    <dbReference type="NCBI Taxonomy" id="732"/>
    <lineage>
        <taxon>Bacteria</taxon>
        <taxon>Pseudomonadati</taxon>
        <taxon>Pseudomonadota</taxon>
        <taxon>Gammaproteobacteria</taxon>
        <taxon>Pasteurellales</taxon>
        <taxon>Pasteurellaceae</taxon>
        <taxon>Aggregatibacter</taxon>
    </lineage>
</organism>